<evidence type="ECO:0000259" key="9">
    <source>
        <dbReference type="Pfam" id="PF08281"/>
    </source>
</evidence>
<comment type="caution">
    <text evidence="10">The sequence shown here is derived from an EMBL/GenBank/DDBJ whole genome shotgun (WGS) entry which is preliminary data.</text>
</comment>
<proteinExistence type="inferred from homology"/>
<dbReference type="InterPro" id="IPR013324">
    <property type="entry name" value="RNA_pol_sigma_r3/r4-like"/>
</dbReference>
<dbReference type="InterPro" id="IPR013249">
    <property type="entry name" value="RNA_pol_sigma70_r4_t2"/>
</dbReference>
<dbReference type="Gene3D" id="1.10.10.10">
    <property type="entry name" value="Winged helix-like DNA-binding domain superfamily/Winged helix DNA-binding domain"/>
    <property type="match status" value="1"/>
</dbReference>
<dbReference type="InterPro" id="IPR014284">
    <property type="entry name" value="RNA_pol_sigma-70_dom"/>
</dbReference>
<dbReference type="CDD" id="cd06171">
    <property type="entry name" value="Sigma70_r4"/>
    <property type="match status" value="1"/>
</dbReference>
<dbReference type="InterPro" id="IPR036388">
    <property type="entry name" value="WH-like_DNA-bd_sf"/>
</dbReference>
<evidence type="ECO:0000256" key="6">
    <source>
        <dbReference type="RuleBase" id="RU000716"/>
    </source>
</evidence>
<dbReference type="SUPFAM" id="SSF88659">
    <property type="entry name" value="Sigma3 and sigma4 domains of RNA polymerase sigma factors"/>
    <property type="match status" value="1"/>
</dbReference>
<dbReference type="EMBL" id="NHSJ01000106">
    <property type="protein sequence ID" value="PPQ28597.1"/>
    <property type="molecule type" value="Genomic_DNA"/>
</dbReference>
<dbReference type="GO" id="GO:0016987">
    <property type="term" value="F:sigma factor activity"/>
    <property type="evidence" value="ECO:0007669"/>
    <property type="project" value="UniProtKB-KW"/>
</dbReference>
<evidence type="ECO:0000313" key="11">
    <source>
        <dbReference type="Proteomes" id="UP000239089"/>
    </source>
</evidence>
<dbReference type="Pfam" id="PF08281">
    <property type="entry name" value="Sigma70_r4_2"/>
    <property type="match status" value="1"/>
</dbReference>
<dbReference type="PANTHER" id="PTHR43133:SF25">
    <property type="entry name" value="RNA POLYMERASE SIGMA FACTOR RFAY-RELATED"/>
    <property type="match status" value="1"/>
</dbReference>
<evidence type="ECO:0000256" key="4">
    <source>
        <dbReference type="ARBA" id="ARBA00023125"/>
    </source>
</evidence>
<reference evidence="10 11" key="1">
    <citation type="journal article" date="2018" name="Arch. Microbiol.">
        <title>New insights into the metabolic potential of the phototrophic purple bacterium Rhodopila globiformis DSM 161(T) from its draft genome sequence and evidence for a vanadium-dependent nitrogenase.</title>
        <authorList>
            <person name="Imhoff J.F."/>
            <person name="Rahn T."/>
            <person name="Kunzel S."/>
            <person name="Neulinger S.C."/>
        </authorList>
    </citation>
    <scope>NUCLEOTIDE SEQUENCE [LARGE SCALE GENOMIC DNA]</scope>
    <source>
        <strain evidence="10 11">DSM 16996</strain>
    </source>
</reference>
<keyword evidence="11" id="KW-1185">Reference proteome</keyword>
<dbReference type="Gene3D" id="1.10.1740.10">
    <property type="match status" value="1"/>
</dbReference>
<dbReference type="Pfam" id="PF04542">
    <property type="entry name" value="Sigma70_r2"/>
    <property type="match status" value="1"/>
</dbReference>
<dbReference type="InterPro" id="IPR039425">
    <property type="entry name" value="RNA_pol_sigma-70-like"/>
</dbReference>
<keyword evidence="4 6" id="KW-0238">DNA-binding</keyword>
<evidence type="ECO:0000256" key="5">
    <source>
        <dbReference type="ARBA" id="ARBA00023163"/>
    </source>
</evidence>
<dbReference type="InterPro" id="IPR007627">
    <property type="entry name" value="RNA_pol_sigma70_r2"/>
</dbReference>
<name>A0A2S6N1U2_9HYPH</name>
<dbReference type="InterPro" id="IPR013325">
    <property type="entry name" value="RNA_pol_sigma_r2"/>
</dbReference>
<evidence type="ECO:0000256" key="7">
    <source>
        <dbReference type="SAM" id="MobiDB-lite"/>
    </source>
</evidence>
<keyword evidence="3 6" id="KW-0731">Sigma factor</keyword>
<dbReference type="GO" id="GO:0003677">
    <property type="term" value="F:DNA binding"/>
    <property type="evidence" value="ECO:0007669"/>
    <property type="project" value="UniProtKB-KW"/>
</dbReference>
<feature type="region of interest" description="Disordered" evidence="7">
    <location>
        <begin position="173"/>
        <end position="196"/>
    </location>
</feature>
<dbReference type="NCBIfam" id="TIGR02937">
    <property type="entry name" value="sigma70-ECF"/>
    <property type="match status" value="1"/>
</dbReference>
<feature type="domain" description="RNA polymerase sigma-70 region 2" evidence="8">
    <location>
        <begin position="18"/>
        <end position="81"/>
    </location>
</feature>
<dbReference type="SUPFAM" id="SSF88946">
    <property type="entry name" value="Sigma2 domain of RNA polymerase sigma factors"/>
    <property type="match status" value="1"/>
</dbReference>
<evidence type="ECO:0000259" key="8">
    <source>
        <dbReference type="Pfam" id="PF04542"/>
    </source>
</evidence>
<evidence type="ECO:0000313" key="10">
    <source>
        <dbReference type="EMBL" id="PPQ28597.1"/>
    </source>
</evidence>
<dbReference type="PROSITE" id="PS01063">
    <property type="entry name" value="SIGMA70_ECF"/>
    <property type="match status" value="1"/>
</dbReference>
<organism evidence="10 11">
    <name type="scientific">Rhodoblastus sphagnicola</name>
    <dbReference type="NCBI Taxonomy" id="333368"/>
    <lineage>
        <taxon>Bacteria</taxon>
        <taxon>Pseudomonadati</taxon>
        <taxon>Pseudomonadota</taxon>
        <taxon>Alphaproteobacteria</taxon>
        <taxon>Hyphomicrobiales</taxon>
        <taxon>Rhodoblastaceae</taxon>
        <taxon>Rhodoblastus</taxon>
    </lineage>
</organism>
<sequence length="196" mass="21618">MPPFSTCSRAQVKLDLSAHIPRLRAFALSFCGSADQADDLVQETLVRAWSHRDSFIEGNLSAWLFTILRNVYFSQYRKGKREIPDIDGIHASTLAVAPGQTSHMDMLDFRIALARLPASQREALLLVGAAGHSYIEVAEICGCAVGTIKSRVNRARQALAEMLRIDPLPDLIETTDATGRKPHRETEHCADPPAQP</sequence>
<dbReference type="OrthoDB" id="9803470at2"/>
<dbReference type="GO" id="GO:0006352">
    <property type="term" value="P:DNA-templated transcription initiation"/>
    <property type="evidence" value="ECO:0007669"/>
    <property type="project" value="InterPro"/>
</dbReference>
<dbReference type="InterPro" id="IPR000838">
    <property type="entry name" value="RNA_pol_sigma70_ECF_CS"/>
</dbReference>
<dbReference type="AlphaFoldDB" id="A0A2S6N1U2"/>
<dbReference type="PANTHER" id="PTHR43133">
    <property type="entry name" value="RNA POLYMERASE ECF-TYPE SIGMA FACTO"/>
    <property type="match status" value="1"/>
</dbReference>
<gene>
    <name evidence="10" type="ORF">CCR94_17275</name>
</gene>
<feature type="domain" description="RNA polymerase sigma factor 70 region 4 type 2" evidence="9">
    <location>
        <begin position="112"/>
        <end position="159"/>
    </location>
</feature>
<evidence type="ECO:0000256" key="3">
    <source>
        <dbReference type="ARBA" id="ARBA00023082"/>
    </source>
</evidence>
<keyword evidence="2 6" id="KW-0805">Transcription regulation</keyword>
<accession>A0A2S6N1U2</accession>
<comment type="similarity">
    <text evidence="1 6">Belongs to the sigma-70 factor family. ECF subfamily.</text>
</comment>
<dbReference type="Proteomes" id="UP000239089">
    <property type="component" value="Unassembled WGS sequence"/>
</dbReference>
<evidence type="ECO:0000256" key="1">
    <source>
        <dbReference type="ARBA" id="ARBA00010641"/>
    </source>
</evidence>
<protein>
    <recommendedName>
        <fullName evidence="6">RNA polymerase sigma factor</fullName>
    </recommendedName>
</protein>
<dbReference type="RefSeq" id="WP_104509096.1">
    <property type="nucleotide sequence ID" value="NZ_JACIGC010000006.1"/>
</dbReference>
<keyword evidence="5 6" id="KW-0804">Transcription</keyword>
<evidence type="ECO:0000256" key="2">
    <source>
        <dbReference type="ARBA" id="ARBA00023015"/>
    </source>
</evidence>